<dbReference type="SUPFAM" id="SSF55979">
    <property type="entry name" value="DNA clamp"/>
    <property type="match status" value="2"/>
</dbReference>
<dbReference type="STRING" id="2162.BRM9_2263"/>
<dbReference type="GO" id="GO:0003677">
    <property type="term" value="F:DNA binding"/>
    <property type="evidence" value="ECO:0007669"/>
    <property type="project" value="UniProtKB-UniRule"/>
</dbReference>
<dbReference type="InterPro" id="IPR046938">
    <property type="entry name" value="DNA_clamp_sf"/>
</dbReference>
<dbReference type="EMBL" id="LN734822">
    <property type="protein sequence ID" value="CEL25912.1"/>
    <property type="molecule type" value="Genomic_DNA"/>
</dbReference>
<keyword evidence="3 4" id="KW-0238">DNA-binding</keyword>
<evidence type="ECO:0000313" key="13">
    <source>
        <dbReference type="Proteomes" id="UP000029661"/>
    </source>
</evidence>
<evidence type="ECO:0000313" key="12">
    <source>
        <dbReference type="EMBL" id="MBF4474755.1"/>
    </source>
</evidence>
<dbReference type="Proteomes" id="UP000606900">
    <property type="component" value="Unassembled WGS sequence"/>
</dbReference>
<dbReference type="PANTHER" id="PTHR11352:SF0">
    <property type="entry name" value="PROLIFERATING CELL NUCLEAR ANTIGEN"/>
    <property type="match status" value="1"/>
</dbReference>
<dbReference type="InterPro" id="IPR022648">
    <property type="entry name" value="Pr_cel_nuc_antig_N"/>
</dbReference>
<dbReference type="GO" id="GO:0006275">
    <property type="term" value="P:regulation of DNA replication"/>
    <property type="evidence" value="ECO:0007669"/>
    <property type="project" value="UniProtKB-UniRule"/>
</dbReference>
<dbReference type="PANTHER" id="PTHR11352">
    <property type="entry name" value="PROLIFERATING CELL NUCLEAR ANTIGEN"/>
    <property type="match status" value="1"/>
</dbReference>
<comment type="subunit">
    <text evidence="4">Homotrimer. The subunits circularize to form a toroid; DNA passes through its center. Replication factor C (RFC) is required to load the toroid on the DNA.</text>
</comment>
<proteinExistence type="inferred from homology"/>
<dbReference type="InterPro" id="IPR000730">
    <property type="entry name" value="Pr_cel_nuc_antig"/>
</dbReference>
<dbReference type="OrthoDB" id="14749at2157"/>
<evidence type="ECO:0000256" key="2">
    <source>
        <dbReference type="ARBA" id="ARBA00022705"/>
    </source>
</evidence>
<evidence type="ECO:0000259" key="7">
    <source>
        <dbReference type="Pfam" id="PF00705"/>
    </source>
</evidence>
<gene>
    <name evidence="4 9" type="primary">pcn</name>
    <name evidence="9" type="ORF">BRM9_2263</name>
    <name evidence="10" type="ORF">DSM1535_1197</name>
    <name evidence="12" type="ORF">ISP06_04700</name>
    <name evidence="11" type="ORF">MB9_2301</name>
</gene>
<dbReference type="EMBL" id="LN515531">
    <property type="protein sequence ID" value="CEA13534.1"/>
    <property type="molecule type" value="Genomic_DNA"/>
</dbReference>
<feature type="domain" description="Proliferating cell nuclear antigen PCNA C-terminal" evidence="8">
    <location>
        <begin position="124"/>
        <end position="238"/>
    </location>
</feature>
<comment type="function">
    <text evidence="4">Sliding clamp subunit that acts as a moving platform for DNA processing. Responsible for tethering the catalytic subunit of DNA polymerase and other proteins to DNA during high-speed replication.</text>
</comment>
<comment type="similarity">
    <text evidence="1 4 5">Belongs to the PCNA family.</text>
</comment>
<accession>A0A089ZJ55</accession>
<dbReference type="HAMAP" id="MF_00317">
    <property type="entry name" value="DNApol_clamp_arch"/>
    <property type="match status" value="1"/>
</dbReference>
<dbReference type="PRINTS" id="PR00339">
    <property type="entry name" value="PCNACYCLIN"/>
</dbReference>
<dbReference type="Gene3D" id="3.70.10.10">
    <property type="match status" value="1"/>
</dbReference>
<dbReference type="GO" id="GO:0030337">
    <property type="term" value="F:DNA polymerase processivity factor activity"/>
    <property type="evidence" value="ECO:0007669"/>
    <property type="project" value="UniProtKB-UniRule"/>
</dbReference>
<evidence type="ECO:0000313" key="11">
    <source>
        <dbReference type="EMBL" id="CEL25912.1"/>
    </source>
</evidence>
<sequence length="244" mass="27607">MFKAVLSDSNILKTSFDAISSIVDEVQMMADEEGLRLDALDRSHITFVHLELKKGVFDEYQCDETLKINVDTEELMKVLKRAKAEDMVELTVDEGNLIVTFEGEAKRKFKIRLIDIEYEAPSPPELEYPTEFEVPFSLLKDSIQDIGIVSDKISLQVNEEKFQASAEGEFGDAKVEYVHGERIEESARSIFSLEKVKEMLKADKFSESAVIRLGNDMPLNLALKMASDEGELSFLLAPRIESEE</sequence>
<keyword evidence="2 4" id="KW-0235">DNA replication</keyword>
<evidence type="ECO:0000313" key="14">
    <source>
        <dbReference type="Proteomes" id="UP000062768"/>
    </source>
</evidence>
<dbReference type="GeneID" id="82850240"/>
<dbReference type="Pfam" id="PF00705">
    <property type="entry name" value="PCNA_N"/>
    <property type="match status" value="1"/>
</dbReference>
<evidence type="ECO:0000313" key="10">
    <source>
        <dbReference type="EMBL" id="CEA13534.1"/>
    </source>
</evidence>
<feature type="domain" description="Proliferating cell nuclear antigen PCNA N-terminal" evidence="7">
    <location>
        <begin position="1"/>
        <end position="117"/>
    </location>
</feature>
<reference evidence="9" key="1">
    <citation type="submission" date="2013-12" db="EMBL/GenBank/DDBJ databases">
        <title>The complete genome sequence of Methanobacterium sp. BRM9.</title>
        <authorList>
            <consortium name="Pastoral Greenhouse Gas Research Consortium"/>
            <person name="Kelly W.J."/>
            <person name="Leahy S.C."/>
            <person name="Perry R."/>
            <person name="Li D."/>
            <person name="Altermann E."/>
            <person name="Lambie S.C."/>
            <person name="Attwood G.T."/>
        </authorList>
    </citation>
    <scope>NUCLEOTIDE SEQUENCE [LARGE SCALE GENOMIC DNA]</scope>
    <source>
        <strain evidence="9">BRM9</strain>
    </source>
</reference>
<protein>
    <recommendedName>
        <fullName evidence="4">DNA polymerase sliding clamp</fullName>
    </recommendedName>
    <alternativeName>
        <fullName evidence="4">Proliferating cell nuclear antigen homolog</fullName>
        <shortName evidence="4">PCNA</shortName>
    </alternativeName>
</protein>
<dbReference type="EMBL" id="JADIIL010000017">
    <property type="protein sequence ID" value="MBF4474755.1"/>
    <property type="molecule type" value="Genomic_DNA"/>
</dbReference>
<dbReference type="AlphaFoldDB" id="A0A089ZJ55"/>
<dbReference type="GO" id="GO:0006272">
    <property type="term" value="P:leading strand elongation"/>
    <property type="evidence" value="ECO:0007669"/>
    <property type="project" value="TreeGrafter"/>
</dbReference>
<dbReference type="KEGG" id="mfi:DSM1535_1197"/>
<comment type="function">
    <text evidence="6">Sliding clamp subunit. Responsible for tethering the catalytic subunit of DNA polymerase to DNA during high-speed replication.</text>
</comment>
<dbReference type="KEGG" id="mfc:BRM9_2263"/>
<dbReference type="CDD" id="cd00577">
    <property type="entry name" value="PCNA"/>
    <property type="match status" value="1"/>
</dbReference>
<keyword evidence="14" id="KW-1185">Reference proteome</keyword>
<dbReference type="Pfam" id="PF02747">
    <property type="entry name" value="PCNA_C"/>
    <property type="match status" value="1"/>
</dbReference>
<dbReference type="NCBIfam" id="NF002222">
    <property type="entry name" value="PRK01115.1-5"/>
    <property type="match status" value="1"/>
</dbReference>
<organism evidence="9 13">
    <name type="scientific">Methanobacterium formicicum</name>
    <dbReference type="NCBI Taxonomy" id="2162"/>
    <lineage>
        <taxon>Archaea</taxon>
        <taxon>Methanobacteriati</taxon>
        <taxon>Methanobacteriota</taxon>
        <taxon>Methanomada group</taxon>
        <taxon>Methanobacteria</taxon>
        <taxon>Methanobacteriales</taxon>
        <taxon>Methanobacteriaceae</taxon>
        <taxon>Methanobacterium</taxon>
    </lineage>
</organism>
<evidence type="ECO:0000256" key="1">
    <source>
        <dbReference type="ARBA" id="ARBA00010462"/>
    </source>
</evidence>
<dbReference type="InterPro" id="IPR022659">
    <property type="entry name" value="Pr_cel_nuc_antig_CS"/>
</dbReference>
<evidence type="ECO:0000256" key="3">
    <source>
        <dbReference type="ARBA" id="ARBA00023125"/>
    </source>
</evidence>
<dbReference type="EMBL" id="CP006933">
    <property type="protein sequence ID" value="AIS33063.1"/>
    <property type="molecule type" value="Genomic_DNA"/>
</dbReference>
<dbReference type="PROSITE" id="PS01251">
    <property type="entry name" value="PCNA_1"/>
    <property type="match status" value="1"/>
</dbReference>
<evidence type="ECO:0000313" key="9">
    <source>
        <dbReference type="EMBL" id="AIS33063.1"/>
    </source>
</evidence>
<evidence type="ECO:0000259" key="8">
    <source>
        <dbReference type="Pfam" id="PF02747"/>
    </source>
</evidence>
<evidence type="ECO:0000256" key="5">
    <source>
        <dbReference type="RuleBase" id="RU003671"/>
    </source>
</evidence>
<dbReference type="InterPro" id="IPR022649">
    <property type="entry name" value="Pr_cel_nuc_antig_C"/>
</dbReference>
<dbReference type="PATRIC" id="fig|2162.10.peg.2371"/>
<reference evidence="12" key="4">
    <citation type="submission" date="2020-10" db="EMBL/GenBank/DDBJ databases">
        <title>Dehalococcoides mccartyi of a TCE/Cr reducing biochatode.</title>
        <authorList>
            <person name="Matturro B."/>
        </authorList>
    </citation>
    <scope>NUCLEOTIDE SEQUENCE</scope>
    <source>
        <strain evidence="12">Bin2</strain>
    </source>
</reference>
<reference evidence="10" key="2">
    <citation type="submission" date="2014-08" db="EMBL/GenBank/DDBJ databases">
        <authorList>
            <person name="Wibberg D."/>
        </authorList>
    </citation>
    <scope>NUCLEOTIDE SEQUENCE</scope>
</reference>
<dbReference type="NCBIfam" id="TIGR00590">
    <property type="entry name" value="pcna"/>
    <property type="match status" value="1"/>
</dbReference>
<reference evidence="11" key="3">
    <citation type="submission" date="2014-09" db="EMBL/GenBank/DDBJ databases">
        <authorList>
            <person name="Bishop-Lilly K.A."/>
            <person name="Broomall S.M."/>
            <person name="Chain P.S."/>
            <person name="Chertkov O."/>
            <person name="Coyne S.R."/>
            <person name="Daligault H.E."/>
            <person name="Davenport K.W."/>
            <person name="Erkkila T."/>
            <person name="Frey K.G."/>
            <person name="Gibbons H.S."/>
            <person name="Gu W."/>
            <person name="Jaissle J."/>
            <person name="Johnson S.L."/>
            <person name="Koroleva G.I."/>
            <person name="Ladner J.T."/>
            <person name="Lo C.-C."/>
            <person name="Minogue T.D."/>
            <person name="Munk C."/>
            <person name="Palacios G.F."/>
            <person name="Redden C.L."/>
            <person name="Rosenzweig C.N."/>
            <person name="Scholz M.B."/>
            <person name="Teshima H."/>
            <person name="Xu Y."/>
        </authorList>
    </citation>
    <scope>NUCLEOTIDE SEQUENCE</scope>
    <source>
        <strain evidence="11">Mb9</strain>
    </source>
</reference>
<dbReference type="Proteomes" id="UP000062768">
    <property type="component" value="Chromosome I"/>
</dbReference>
<name>A0A089ZJ55_METFO</name>
<dbReference type="Proteomes" id="UP000029661">
    <property type="component" value="Chromosome"/>
</dbReference>
<dbReference type="RefSeq" id="WP_048072733.1">
    <property type="nucleotide sequence ID" value="NZ_CALCVY010000010.1"/>
</dbReference>
<evidence type="ECO:0000256" key="4">
    <source>
        <dbReference type="HAMAP-Rule" id="MF_00317"/>
    </source>
</evidence>
<evidence type="ECO:0000256" key="6">
    <source>
        <dbReference type="RuleBase" id="RU003673"/>
    </source>
</evidence>